<dbReference type="PANTHER" id="PTHR30595:SF6">
    <property type="entry name" value="SCHLAFEN ALBA-2 DOMAIN-CONTAINING PROTEIN"/>
    <property type="match status" value="1"/>
</dbReference>
<organism evidence="2 3">
    <name type="scientific">Mucilaginibacter roseus</name>
    <dbReference type="NCBI Taxonomy" id="1528868"/>
    <lineage>
        <taxon>Bacteria</taxon>
        <taxon>Pseudomonadati</taxon>
        <taxon>Bacteroidota</taxon>
        <taxon>Sphingobacteriia</taxon>
        <taxon>Sphingobacteriales</taxon>
        <taxon>Sphingobacteriaceae</taxon>
        <taxon>Mucilaginibacter</taxon>
    </lineage>
</organism>
<reference evidence="2 3" key="1">
    <citation type="submission" date="2021-12" db="EMBL/GenBank/DDBJ databases">
        <title>Mucilaginibacter roseus genome.</title>
        <authorList>
            <person name="Ferreira J.R."/>
            <person name="Newman J.D."/>
        </authorList>
    </citation>
    <scope>NUCLEOTIDE SEQUENCE [LARGE SCALE GENOMIC DNA]</scope>
    <source>
        <strain evidence="2 3">LMG 28454</strain>
    </source>
</reference>
<dbReference type="Pfam" id="PF04326">
    <property type="entry name" value="SLFN_AlbA_2"/>
    <property type="match status" value="1"/>
</dbReference>
<keyword evidence="3" id="KW-1185">Reference proteome</keyword>
<proteinExistence type="predicted"/>
<evidence type="ECO:0000313" key="2">
    <source>
        <dbReference type="EMBL" id="MCD8739692.1"/>
    </source>
</evidence>
<evidence type="ECO:0000313" key="3">
    <source>
        <dbReference type="Proteomes" id="UP001199919"/>
    </source>
</evidence>
<comment type="caution">
    <text evidence="2">The sequence shown here is derived from an EMBL/GenBank/DDBJ whole genome shotgun (WGS) entry which is preliminary data.</text>
</comment>
<dbReference type="EMBL" id="JAJPWV010000001">
    <property type="protein sequence ID" value="MCD8739692.1"/>
    <property type="molecule type" value="Genomic_DNA"/>
</dbReference>
<feature type="domain" description="Schlafen AlbA-2" evidence="1">
    <location>
        <begin position="13"/>
        <end position="126"/>
    </location>
</feature>
<sequence>MYSIEELIEFHNECEFLDFKQEEYNENNKPHLIKDVLAFANSPVKGDRYIVIGVKKKDGEIALFNIESNTDSAHIQQYIHANITPDIQVSYTSFSYKNFNLMILAIKNPGEQPYMTSKDVFYKNGKLALKANECWVRKGSYQVMATRSDFERIYGARIEQQDFDGIITVEFSCNKSTSLTIEPLRNLEFPSKKAKEKLEKIIAHKEGLKSRNDYQYQASIRNNFLAIWEPVPYENRDIETLKGNLEKVSETYRDDDYFYLFEEMAFKLNLEILNTGEAYLEDASISLMIPKLKKMLIAEKVYYIHREPRNPMIPYSPRTPKFDELNYPEVKEEEGFYVINAMLGDIKHNISTKAFKAPIRIAFGDIPPGTTLPVQCIIYGRNLRNPLRKELAIIIK</sequence>
<gene>
    <name evidence="2" type="ORF">LT679_03670</name>
</gene>
<evidence type="ECO:0000259" key="1">
    <source>
        <dbReference type="Pfam" id="PF04326"/>
    </source>
</evidence>
<dbReference type="Proteomes" id="UP001199919">
    <property type="component" value="Unassembled WGS sequence"/>
</dbReference>
<dbReference type="InterPro" id="IPR038461">
    <property type="entry name" value="Schlafen_AlbA_2_dom_sf"/>
</dbReference>
<accession>A0ABS8U0B7</accession>
<name>A0ABS8U0B7_9SPHI</name>
<protein>
    <submittedName>
        <fullName evidence="2">DNA binding domain-containing protein</fullName>
    </submittedName>
</protein>
<dbReference type="RefSeq" id="WP_232175623.1">
    <property type="nucleotide sequence ID" value="NZ_JAJPWV010000001.1"/>
</dbReference>
<dbReference type="Gene3D" id="3.30.950.30">
    <property type="entry name" value="Schlafen, AAA domain"/>
    <property type="match status" value="1"/>
</dbReference>
<dbReference type="InterPro" id="IPR007421">
    <property type="entry name" value="Schlafen_AlbA_2_dom"/>
</dbReference>
<dbReference type="PANTHER" id="PTHR30595">
    <property type="entry name" value="GLPR-RELATED TRANSCRIPTIONAL REPRESSOR"/>
    <property type="match status" value="1"/>
</dbReference>